<dbReference type="Proteomes" id="UP001258994">
    <property type="component" value="Chromosome"/>
</dbReference>
<proteinExistence type="predicted"/>
<reference evidence="2" key="1">
    <citation type="submission" date="2023-09" db="EMBL/GenBank/DDBJ databases">
        <authorList>
            <person name="Li S."/>
            <person name="Li X."/>
            <person name="Zhang C."/>
            <person name="Zhao Z."/>
        </authorList>
    </citation>
    <scope>NUCLEOTIDE SEQUENCE [LARGE SCALE GENOMIC DNA]</scope>
    <source>
        <strain evidence="2">SQ149</strain>
    </source>
</reference>
<evidence type="ECO:0000313" key="2">
    <source>
        <dbReference type="Proteomes" id="UP001258994"/>
    </source>
</evidence>
<keyword evidence="2" id="KW-1185">Reference proteome</keyword>
<dbReference type="Pfam" id="PF20331">
    <property type="entry name" value="DUF6626"/>
    <property type="match status" value="1"/>
</dbReference>
<name>A0ABY9TUK7_9GAMM</name>
<protein>
    <submittedName>
        <fullName evidence="1">DUF6626 family protein</fullName>
    </submittedName>
</protein>
<dbReference type="EMBL" id="CP134145">
    <property type="protein sequence ID" value="WNC72495.1"/>
    <property type="molecule type" value="Genomic_DNA"/>
</dbReference>
<gene>
    <name evidence="1" type="ORF">RGQ13_00550</name>
</gene>
<accession>A0ABY9TUK7</accession>
<dbReference type="RefSeq" id="WP_348391612.1">
    <property type="nucleotide sequence ID" value="NZ_CP134145.1"/>
</dbReference>
<organism evidence="1 2">
    <name type="scientific">Thalassotalea psychrophila</name>
    <dbReference type="NCBI Taxonomy" id="3065647"/>
    <lineage>
        <taxon>Bacteria</taxon>
        <taxon>Pseudomonadati</taxon>
        <taxon>Pseudomonadota</taxon>
        <taxon>Gammaproteobacteria</taxon>
        <taxon>Alteromonadales</taxon>
        <taxon>Colwelliaceae</taxon>
        <taxon>Thalassotalea</taxon>
    </lineage>
</organism>
<sequence length="94" mass="10934">MELNDVYKELRRNRLCRNGRDFSVRYLGKDRSYYSVIKATKTEPSVIVLMNLYFNLNKQADAVYDPNSPVINRIQRELNVLSASVMGAVEDRCK</sequence>
<evidence type="ECO:0000313" key="1">
    <source>
        <dbReference type="EMBL" id="WNC72495.1"/>
    </source>
</evidence>
<dbReference type="InterPro" id="IPR046734">
    <property type="entry name" value="DUF6626"/>
</dbReference>